<keyword evidence="1" id="KW-1133">Transmembrane helix</keyword>
<evidence type="ECO:0000313" key="2">
    <source>
        <dbReference type="EMBL" id="MEN3929596.1"/>
    </source>
</evidence>
<feature type="transmembrane region" description="Helical" evidence="1">
    <location>
        <begin position="7"/>
        <end position="30"/>
    </location>
</feature>
<dbReference type="RefSeq" id="WP_346335594.1">
    <property type="nucleotide sequence ID" value="NZ_JBBYXI010000001.1"/>
</dbReference>
<protein>
    <submittedName>
        <fullName evidence="2">Uncharacterized protein</fullName>
    </submittedName>
</protein>
<dbReference type="EMBL" id="JBBYXI010000001">
    <property type="protein sequence ID" value="MEN3929596.1"/>
    <property type="molecule type" value="Genomic_DNA"/>
</dbReference>
<sequence length="135" mass="15534">MKWILRFFAAVVTFVLLSPMLVLLLFYIGFNIRISDCSAADETILTQSEALEFAQNHILNDDKGLWNHYKITDRTEKQAIIKNHINVTSGGTYEDGEESKNLWTADFTGIINNQRPIYTLFFNKCGSPVHLLRMF</sequence>
<comment type="caution">
    <text evidence="2">The sequence shown here is derived from an EMBL/GenBank/DDBJ whole genome shotgun (WGS) entry which is preliminary data.</text>
</comment>
<evidence type="ECO:0000256" key="1">
    <source>
        <dbReference type="SAM" id="Phobius"/>
    </source>
</evidence>
<organism evidence="2 3">
    <name type="scientific">Hohaiivirga grylli</name>
    <dbReference type="NCBI Taxonomy" id="3133970"/>
    <lineage>
        <taxon>Bacteria</taxon>
        <taxon>Pseudomonadati</taxon>
        <taxon>Pseudomonadota</taxon>
        <taxon>Alphaproteobacteria</taxon>
        <taxon>Hyphomicrobiales</taxon>
        <taxon>Methylobacteriaceae</taxon>
        <taxon>Hohaiivirga</taxon>
    </lineage>
</organism>
<dbReference type="Proteomes" id="UP001418637">
    <property type="component" value="Unassembled WGS sequence"/>
</dbReference>
<keyword evidence="1" id="KW-0472">Membrane</keyword>
<keyword evidence="1" id="KW-0812">Transmembrane</keyword>
<name>A0ABV0BH47_9HYPH</name>
<gene>
    <name evidence="2" type="ORF">WJT86_00805</name>
</gene>
<proteinExistence type="predicted"/>
<reference evidence="2 3" key="1">
    <citation type="submission" date="2024-04" db="EMBL/GenBank/DDBJ databases">
        <title>A novel species isolated from cricket.</title>
        <authorList>
            <person name="Wang H.-C."/>
        </authorList>
    </citation>
    <scope>NUCLEOTIDE SEQUENCE [LARGE SCALE GENOMIC DNA]</scope>
    <source>
        <strain evidence="2 3">WL0021</strain>
    </source>
</reference>
<accession>A0ABV0BH47</accession>
<evidence type="ECO:0000313" key="3">
    <source>
        <dbReference type="Proteomes" id="UP001418637"/>
    </source>
</evidence>
<keyword evidence="3" id="KW-1185">Reference proteome</keyword>